<dbReference type="CDD" id="cd06581">
    <property type="entry name" value="TM_PBP1_LivM_like"/>
    <property type="match status" value="1"/>
</dbReference>
<evidence type="ECO:0000256" key="4">
    <source>
        <dbReference type="ARBA" id="ARBA00022989"/>
    </source>
</evidence>
<comment type="caution">
    <text evidence="7">The sequence shown here is derived from an EMBL/GenBank/DDBJ whole genome shotgun (WGS) entry which is preliminary data.</text>
</comment>
<dbReference type="EMBL" id="AWOR01000064">
    <property type="protein sequence ID" value="KGH27150.1"/>
    <property type="molecule type" value="Genomic_DNA"/>
</dbReference>
<evidence type="ECO:0000256" key="3">
    <source>
        <dbReference type="ARBA" id="ARBA00022692"/>
    </source>
</evidence>
<name>A0A096GPN6_COMTE</name>
<keyword evidence="2" id="KW-1003">Cell membrane</keyword>
<feature type="transmembrane region" description="Helical" evidence="6">
    <location>
        <begin position="209"/>
        <end position="234"/>
    </location>
</feature>
<accession>A0A096GPN6</accession>
<feature type="transmembrane region" description="Helical" evidence="6">
    <location>
        <begin position="120"/>
        <end position="139"/>
    </location>
</feature>
<dbReference type="Pfam" id="PF02653">
    <property type="entry name" value="BPD_transp_2"/>
    <property type="match status" value="1"/>
</dbReference>
<feature type="transmembrane region" description="Helical" evidence="6">
    <location>
        <begin position="93"/>
        <end position="113"/>
    </location>
</feature>
<protein>
    <submittedName>
        <fullName evidence="7">ABC transporter permease</fullName>
    </submittedName>
</protein>
<keyword evidence="5 6" id="KW-0472">Membrane</keyword>
<feature type="transmembrane region" description="Helical" evidence="6">
    <location>
        <begin position="21"/>
        <end position="38"/>
    </location>
</feature>
<evidence type="ECO:0000313" key="7">
    <source>
        <dbReference type="EMBL" id="KGH27150.1"/>
    </source>
</evidence>
<evidence type="ECO:0000313" key="8">
    <source>
        <dbReference type="Proteomes" id="UP000029553"/>
    </source>
</evidence>
<feature type="transmembrane region" description="Helical" evidence="6">
    <location>
        <begin position="254"/>
        <end position="280"/>
    </location>
</feature>
<comment type="subcellular location">
    <subcellularLocation>
        <location evidence="1">Cell membrane</location>
        <topology evidence="1">Multi-pass membrane protein</topology>
    </subcellularLocation>
</comment>
<dbReference type="RefSeq" id="WP_052084929.1">
    <property type="nucleotide sequence ID" value="NZ_AWOR01000064.1"/>
</dbReference>
<dbReference type="InterPro" id="IPR001851">
    <property type="entry name" value="ABC_transp_permease"/>
</dbReference>
<feature type="transmembrane region" description="Helical" evidence="6">
    <location>
        <begin position="70"/>
        <end position="87"/>
    </location>
</feature>
<dbReference type="GO" id="GO:0015658">
    <property type="term" value="F:branched-chain amino acid transmembrane transporter activity"/>
    <property type="evidence" value="ECO:0007669"/>
    <property type="project" value="InterPro"/>
</dbReference>
<dbReference type="InterPro" id="IPR043428">
    <property type="entry name" value="LivM-like"/>
</dbReference>
<dbReference type="Proteomes" id="UP000029553">
    <property type="component" value="Unassembled WGS sequence"/>
</dbReference>
<reference evidence="7 8" key="1">
    <citation type="submission" date="2013-09" db="EMBL/GenBank/DDBJ databases">
        <title>High correlation between genotypes and phenotypes of environmental bacteria Comamonas testosteroni strains.</title>
        <authorList>
            <person name="Liu L."/>
            <person name="Zhu W."/>
            <person name="Xia X."/>
            <person name="Xu B."/>
            <person name="Luo M."/>
            <person name="Wang G."/>
        </authorList>
    </citation>
    <scope>NUCLEOTIDE SEQUENCE [LARGE SCALE GENOMIC DNA]</scope>
    <source>
        <strain evidence="7 8">JL40</strain>
    </source>
</reference>
<keyword evidence="3 6" id="KW-0812">Transmembrane</keyword>
<sequence>MNSHPAINELLSIRRFRRIEALPWLLAIAAYFIFPQYLQLGSQILIMALFALSFDLLLGYGGIVTLGHAAYFGAGAYTAGLLARYGWSEPISALMISGLVAGVFGVIAGAVILRTKGLALLMLGMAVSLLLLELANHAVGITGGADGLQGMVVAAVLGKFDFDMFGKTAYVYALVVLFAAWLFVRHLVNAPFGRSLAGIRQNPARMRALGVSVWTRQLVAFAISSTLAGLAGGLSAQTNQFVSLSVFGLELSGIVIVILVLGGVGRLYGSFVGALVYMVAQDTLSKDQPAFWLFWIGLLLVLTVLFNRGGLLGIADLLCQKLRRSELERLEVAK</sequence>
<dbReference type="PANTHER" id="PTHR30482">
    <property type="entry name" value="HIGH-AFFINITY BRANCHED-CHAIN AMINO ACID TRANSPORT SYSTEM PERMEASE"/>
    <property type="match status" value="1"/>
</dbReference>
<evidence type="ECO:0000256" key="6">
    <source>
        <dbReference type="SAM" id="Phobius"/>
    </source>
</evidence>
<evidence type="ECO:0000256" key="1">
    <source>
        <dbReference type="ARBA" id="ARBA00004651"/>
    </source>
</evidence>
<dbReference type="AlphaFoldDB" id="A0A096GPN6"/>
<dbReference type="GO" id="GO:0005886">
    <property type="term" value="C:plasma membrane"/>
    <property type="evidence" value="ECO:0007669"/>
    <property type="project" value="UniProtKB-SubCell"/>
</dbReference>
<feature type="transmembrane region" description="Helical" evidence="6">
    <location>
        <begin position="292"/>
        <end position="315"/>
    </location>
</feature>
<proteinExistence type="predicted"/>
<gene>
    <name evidence="7" type="ORF">P353_19220</name>
</gene>
<evidence type="ECO:0000256" key="5">
    <source>
        <dbReference type="ARBA" id="ARBA00023136"/>
    </source>
</evidence>
<dbReference type="PANTHER" id="PTHR30482:SF17">
    <property type="entry name" value="ABC TRANSPORTER ATP-BINDING PROTEIN"/>
    <property type="match status" value="1"/>
</dbReference>
<feature type="transmembrane region" description="Helical" evidence="6">
    <location>
        <begin position="44"/>
        <end position="63"/>
    </location>
</feature>
<feature type="transmembrane region" description="Helical" evidence="6">
    <location>
        <begin position="169"/>
        <end position="188"/>
    </location>
</feature>
<keyword evidence="4 6" id="KW-1133">Transmembrane helix</keyword>
<organism evidence="7 8">
    <name type="scientific">Comamonas testosteroni</name>
    <name type="common">Pseudomonas testosteroni</name>
    <dbReference type="NCBI Taxonomy" id="285"/>
    <lineage>
        <taxon>Bacteria</taxon>
        <taxon>Pseudomonadati</taxon>
        <taxon>Pseudomonadota</taxon>
        <taxon>Betaproteobacteria</taxon>
        <taxon>Burkholderiales</taxon>
        <taxon>Comamonadaceae</taxon>
        <taxon>Comamonas</taxon>
    </lineage>
</organism>
<evidence type="ECO:0000256" key="2">
    <source>
        <dbReference type="ARBA" id="ARBA00022475"/>
    </source>
</evidence>